<dbReference type="EMBL" id="MLJW01003493">
    <property type="protein sequence ID" value="OIQ71936.1"/>
    <property type="molecule type" value="Genomic_DNA"/>
</dbReference>
<evidence type="ECO:0000313" key="2">
    <source>
        <dbReference type="EMBL" id="OIQ71936.1"/>
    </source>
</evidence>
<reference evidence="2" key="1">
    <citation type="submission" date="2016-10" db="EMBL/GenBank/DDBJ databases">
        <title>Sequence of Gallionella enrichment culture.</title>
        <authorList>
            <person name="Poehlein A."/>
            <person name="Muehling M."/>
            <person name="Daniel R."/>
        </authorList>
    </citation>
    <scope>NUCLEOTIDE SEQUENCE</scope>
</reference>
<comment type="caution">
    <text evidence="2">The sequence shown here is derived from an EMBL/GenBank/DDBJ whole genome shotgun (WGS) entry which is preliminary data.</text>
</comment>
<organism evidence="2">
    <name type="scientific">mine drainage metagenome</name>
    <dbReference type="NCBI Taxonomy" id="410659"/>
    <lineage>
        <taxon>unclassified sequences</taxon>
        <taxon>metagenomes</taxon>
        <taxon>ecological metagenomes</taxon>
    </lineage>
</organism>
<proteinExistence type="predicted"/>
<sequence length="172" mass="18186">MMVLTWTGNDSYTAPSLSTLARKSPLSSTARRLQASAPMPLPQITVCALTASDSPQRRARCSAASSRASSAASNGILANVRPSGISASPARPHSHIASSTRLKRRSSGAASTDGKTPWRRASSRTLENVALPCSQRLVCRPMSSPDDSMGMPSSRHRPSLAVTTTTRRPVQS</sequence>
<dbReference type="AlphaFoldDB" id="A0A1J5PMB6"/>
<feature type="compositionally biased region" description="Polar residues" evidence="1">
    <location>
        <begin position="161"/>
        <end position="172"/>
    </location>
</feature>
<protein>
    <submittedName>
        <fullName evidence="2">Uncharacterized protein</fullName>
    </submittedName>
</protein>
<evidence type="ECO:0000256" key="1">
    <source>
        <dbReference type="SAM" id="MobiDB-lite"/>
    </source>
</evidence>
<feature type="region of interest" description="Disordered" evidence="1">
    <location>
        <begin position="80"/>
        <end position="172"/>
    </location>
</feature>
<feature type="compositionally biased region" description="Low complexity" evidence="1">
    <location>
        <begin position="141"/>
        <end position="153"/>
    </location>
</feature>
<gene>
    <name evidence="2" type="ORF">GALL_464410</name>
</gene>
<name>A0A1J5PMB6_9ZZZZ</name>
<accession>A0A1J5PMB6</accession>